<dbReference type="InterPro" id="IPR027417">
    <property type="entry name" value="P-loop_NTPase"/>
</dbReference>
<keyword evidence="1" id="KW-0547">Nucleotide-binding</keyword>
<keyword evidence="1" id="KW-0347">Helicase</keyword>
<keyword evidence="1" id="KW-0067">ATP-binding</keyword>
<dbReference type="EMBL" id="JABMOJ010000030">
    <property type="protein sequence ID" value="NQV63866.1"/>
    <property type="molecule type" value="Genomic_DNA"/>
</dbReference>
<gene>
    <name evidence="1" type="ORF">HQ497_00755</name>
</gene>
<evidence type="ECO:0000313" key="1">
    <source>
        <dbReference type="EMBL" id="NQV63866.1"/>
    </source>
</evidence>
<feature type="non-terminal residue" evidence="1">
    <location>
        <position position="73"/>
    </location>
</feature>
<dbReference type="Gene3D" id="3.40.50.300">
    <property type="entry name" value="P-loop containing nucleotide triphosphate hydrolases"/>
    <property type="match status" value="1"/>
</dbReference>
<sequence length="73" mass="7834">MISAELKSEIQVAYSRLLEEKGYTSRHCQRQMIADIANTLGSIEVDADGDRLSSNPICVVEAGTGTGKTVAYA</sequence>
<proteinExistence type="predicted"/>
<comment type="caution">
    <text evidence="1">The sequence shown here is derived from an EMBL/GenBank/DDBJ whole genome shotgun (WGS) entry which is preliminary data.</text>
</comment>
<reference evidence="1" key="1">
    <citation type="submission" date="2020-05" db="EMBL/GenBank/DDBJ databases">
        <title>Sulfur intermediates as new biogeochemical hubs in an aquatic model microbial ecosystem.</title>
        <authorList>
            <person name="Vigneron A."/>
        </authorList>
    </citation>
    <scope>NUCLEOTIDE SEQUENCE</scope>
    <source>
        <strain evidence="1">Bin.250</strain>
    </source>
</reference>
<name>A0A972VUF7_9GAMM</name>
<dbReference type="AlphaFoldDB" id="A0A972VUF7"/>
<keyword evidence="1" id="KW-0378">Hydrolase</keyword>
<protein>
    <submittedName>
        <fullName evidence="1">ATP-dependent DNA helicase DinG</fullName>
    </submittedName>
</protein>
<organism evidence="1 2">
    <name type="scientific">SAR86 cluster bacterium</name>
    <dbReference type="NCBI Taxonomy" id="2030880"/>
    <lineage>
        <taxon>Bacteria</taxon>
        <taxon>Pseudomonadati</taxon>
        <taxon>Pseudomonadota</taxon>
        <taxon>Gammaproteobacteria</taxon>
        <taxon>SAR86 cluster</taxon>
    </lineage>
</organism>
<dbReference type="Proteomes" id="UP000754644">
    <property type="component" value="Unassembled WGS sequence"/>
</dbReference>
<evidence type="ECO:0000313" key="2">
    <source>
        <dbReference type="Proteomes" id="UP000754644"/>
    </source>
</evidence>
<dbReference type="GO" id="GO:0004386">
    <property type="term" value="F:helicase activity"/>
    <property type="evidence" value="ECO:0007669"/>
    <property type="project" value="UniProtKB-KW"/>
</dbReference>
<accession>A0A972VUF7</accession>